<accession>A0A8F6Y9R5</accession>
<dbReference type="InterPro" id="IPR028087">
    <property type="entry name" value="Tad_N"/>
</dbReference>
<organism evidence="2 3">
    <name type="scientific">Gymnodinialimonas ceratoperidinii</name>
    <dbReference type="NCBI Taxonomy" id="2856823"/>
    <lineage>
        <taxon>Bacteria</taxon>
        <taxon>Pseudomonadati</taxon>
        <taxon>Pseudomonadota</taxon>
        <taxon>Alphaproteobacteria</taxon>
        <taxon>Rhodobacterales</taxon>
        <taxon>Paracoccaceae</taxon>
        <taxon>Gymnodinialimonas</taxon>
    </lineage>
</organism>
<dbReference type="EMBL" id="CP079194">
    <property type="protein sequence ID" value="QXT38166.1"/>
    <property type="molecule type" value="Genomic_DNA"/>
</dbReference>
<protein>
    <recommendedName>
        <fullName evidence="1">Putative Flp pilus-assembly TadG-like N-terminal domain-containing protein</fullName>
    </recommendedName>
</protein>
<gene>
    <name evidence="2" type="ORF">KYE46_09380</name>
</gene>
<keyword evidence="3" id="KW-1185">Reference proteome</keyword>
<dbReference type="Pfam" id="PF13400">
    <property type="entry name" value="Tad"/>
    <property type="match status" value="1"/>
</dbReference>
<name>A0A8F6Y9R5_9RHOB</name>
<dbReference type="KEGG" id="gce:KYE46_09380"/>
<proteinExistence type="predicted"/>
<dbReference type="RefSeq" id="WP_219000363.1">
    <property type="nucleotide sequence ID" value="NZ_CP079194.1"/>
</dbReference>
<evidence type="ECO:0000313" key="3">
    <source>
        <dbReference type="Proteomes" id="UP000825009"/>
    </source>
</evidence>
<evidence type="ECO:0000313" key="2">
    <source>
        <dbReference type="EMBL" id="QXT38166.1"/>
    </source>
</evidence>
<feature type="domain" description="Putative Flp pilus-assembly TadG-like N-terminal" evidence="1">
    <location>
        <begin position="22"/>
        <end position="68"/>
    </location>
</feature>
<dbReference type="Proteomes" id="UP000825009">
    <property type="component" value="Chromosome"/>
</dbReference>
<dbReference type="AlphaFoldDB" id="A0A8F6Y9R5"/>
<evidence type="ECO:0000259" key="1">
    <source>
        <dbReference type="Pfam" id="PF13400"/>
    </source>
</evidence>
<sequence>MPINPSPTIARLMRAYGRSEEGAAAVLVALLLTVLLIFVAFGTDIAVIYRDRAQLQTYNDLTALGTAADLDDADARIAEMLDGNGLDPAAVEEVQFGRYLRNPAIAREARFQPLEQGAPGVNAVALRLRSEAPLTFGQLISEDDSVPLWTTATAARTGAASFTLGSRFLSMDPAALSALLSQQLNAAISLSLADQNVLASARIDTTELMETLASRLAYDPLNPADVLTLRPSLSDLVRSMIDVLPSGLSAQLAQFTTLPASIQVEISDIFAADDRELGLTLTEFLSETEVTALDVLLAAADAADSTSTSDLSVSASNPALLSIDASLDLQERPAESGWVAIGEEGTTLHSAAARVTTDVEISPSILGNLGVGVTATRLEIPLYLELAGATATLTELNCAVSAPSDSIARFSTSHRPLSPTDGVSLATLHLGEFDTSALTTGSALDEADLDYADFLDVSLSLLLTSVDLTIQIRSSASVGESRVEEVAYTSQDWETGNVTRRFGTGNLLGTAISTLLSPGTVDIRVNPADQGLVTSALSGLVNTLLALLPDRLLTTLATPLDAALDGALDAAGLSLGEGELTLTGYHCERVQLVQ</sequence>
<reference evidence="2 3" key="1">
    <citation type="submission" date="2021-07" db="EMBL/GenBank/DDBJ databases">
        <title>A novel Jannaschia species isolated from marine dinoflagellate Ceratoperidinium margalefii.</title>
        <authorList>
            <person name="Jiang Y."/>
            <person name="Li Z."/>
        </authorList>
    </citation>
    <scope>NUCLEOTIDE SEQUENCE [LARGE SCALE GENOMIC DNA]</scope>
    <source>
        <strain evidence="2 3">J12C1-MA-4</strain>
    </source>
</reference>